<evidence type="ECO:0000313" key="2">
    <source>
        <dbReference type="Proteomes" id="UP001165064"/>
    </source>
</evidence>
<accession>A0ACB5UBW2</accession>
<name>A0ACB5UBW2_AMBMO</name>
<organism evidence="1 2">
    <name type="scientific">Ambrosiozyma monospora</name>
    <name type="common">Yeast</name>
    <name type="synonym">Endomycopsis monosporus</name>
    <dbReference type="NCBI Taxonomy" id="43982"/>
    <lineage>
        <taxon>Eukaryota</taxon>
        <taxon>Fungi</taxon>
        <taxon>Dikarya</taxon>
        <taxon>Ascomycota</taxon>
        <taxon>Saccharomycotina</taxon>
        <taxon>Pichiomycetes</taxon>
        <taxon>Pichiales</taxon>
        <taxon>Pichiaceae</taxon>
        <taxon>Ambrosiozyma</taxon>
    </lineage>
</organism>
<keyword evidence="2" id="KW-1185">Reference proteome</keyword>
<dbReference type="Proteomes" id="UP001165064">
    <property type="component" value="Unassembled WGS sequence"/>
</dbReference>
<comment type="caution">
    <text evidence="1">The sequence shown here is derived from an EMBL/GenBank/DDBJ whole genome shotgun (WGS) entry which is preliminary data.</text>
</comment>
<gene>
    <name evidence="1" type="ORF">Amon02_001312300</name>
</gene>
<evidence type="ECO:0000313" key="1">
    <source>
        <dbReference type="EMBL" id="GMF08003.1"/>
    </source>
</evidence>
<sequence>MKQEQKSKKGHRSLEPSNAEVVLQNRLDNWSKIIEDMSVILEDVEEFEEPYSKLWLRYSWACLWLSQVQPNLKTDETASQLSDMSRLAQKFKVDVLLVNYDNIPRLNKEDIDLQISKMKILSTFTSSANSHELLENILLKKGDPDEESEGVATTIYQFINDSSSDMKLRLWAILFDHYDANKVSDSYQYGFEAIVSLMVHDLQSSDFNNLSGSKKTHV</sequence>
<protein>
    <submittedName>
        <fullName evidence="1">Unnamed protein product</fullName>
    </submittedName>
</protein>
<dbReference type="EMBL" id="BSXS01016602">
    <property type="protein sequence ID" value="GMF08003.1"/>
    <property type="molecule type" value="Genomic_DNA"/>
</dbReference>
<reference evidence="1" key="1">
    <citation type="submission" date="2023-04" db="EMBL/GenBank/DDBJ databases">
        <title>Ambrosiozyma monospora NBRC 10751.</title>
        <authorList>
            <person name="Ichikawa N."/>
            <person name="Sato H."/>
            <person name="Tonouchi N."/>
        </authorList>
    </citation>
    <scope>NUCLEOTIDE SEQUENCE</scope>
    <source>
        <strain evidence="1">NBRC 10751</strain>
    </source>
</reference>
<proteinExistence type="predicted"/>